<dbReference type="EMBL" id="DS235845">
    <property type="protein sequence ID" value="EEB18371.1"/>
    <property type="molecule type" value="Genomic_DNA"/>
</dbReference>
<keyword evidence="2" id="KW-0560">Oxidoreductase</keyword>
<dbReference type="VEuPathDB" id="VectorBase:PHUM512540"/>
<dbReference type="AlphaFoldDB" id="E0VYB5"/>
<evidence type="ECO:0000313" key="3">
    <source>
        <dbReference type="EnsemblMetazoa" id="PHUM512540-PA"/>
    </source>
</evidence>
<dbReference type="GO" id="GO:0050232">
    <property type="term" value="F:putrescine oxidase activity"/>
    <property type="evidence" value="ECO:0007669"/>
    <property type="project" value="UniProtKB-EC"/>
</dbReference>
<sequence>MEDYHLELGAQWIHGEKNKVFKICEENRLLTEEHSGEGEGLYLRENGETIDESLVREIDDVIKNILENCENYYYNVSSMGFDENYHNSIGNELMTKFNEYLNEHCAEDSVKVKEIKRDLLDWHTRFQLIDNSCSDLHNLSAKAWGLFKFCGGKDYVNFKKGYSSLIDVLINSLPENSIVYETPVQRIDWVSEDNKTKRSNITPYNDRQYNNNNNNNVKITCKNGLTFYAQHVIVTCSLGYLKLNYKTMFYPPLPNYLSEAIELLDFGVLDKIFLIYEKKWWDSGVKGFQLVWSQSVESEGERGKHWGKYVTGFDVIIKDKPVLLGWIGGEGAKIVERLTEEEIGRDATDILRKFCNRTDVPHPKKVIRSTWWSNEYVRGGYSHITVKCDEPKINGSNLAQPVYTTLGGYEPGIASGMTDELDNKPTILLAGECTHMNYFSTVHGAYESGQNQARVILDYQKQIDH</sequence>
<dbReference type="InterPro" id="IPR036188">
    <property type="entry name" value="FAD/NAD-bd_sf"/>
</dbReference>
<dbReference type="EMBL" id="AAZO01006233">
    <property type="status" value="NOT_ANNOTATED_CDS"/>
    <property type="molecule type" value="Genomic_DNA"/>
</dbReference>
<dbReference type="GeneID" id="8233093"/>
<proteinExistence type="predicted"/>
<dbReference type="EnsemblMetazoa" id="PHUM512540-RA">
    <property type="protein sequence ID" value="PHUM512540-PA"/>
    <property type="gene ID" value="PHUM512540"/>
</dbReference>
<dbReference type="OMA" id="ATHENYY"/>
<dbReference type="eggNOG" id="KOG0685">
    <property type="taxonomic scope" value="Eukaryota"/>
</dbReference>
<dbReference type="GO" id="GO:0046592">
    <property type="term" value="F:polyamine oxidase activity"/>
    <property type="evidence" value="ECO:0007669"/>
    <property type="project" value="TreeGrafter"/>
</dbReference>
<gene>
    <name evidence="3" type="primary">8233093</name>
    <name evidence="2" type="ORF">Phum_PHUM512540</name>
</gene>
<dbReference type="CTD" id="8233093"/>
<dbReference type="Pfam" id="PF01593">
    <property type="entry name" value="Amino_oxidase"/>
    <property type="match status" value="1"/>
</dbReference>
<dbReference type="InterPro" id="IPR050281">
    <property type="entry name" value="Flavin_monoamine_oxidase"/>
</dbReference>
<dbReference type="InterPro" id="IPR002937">
    <property type="entry name" value="Amino_oxidase"/>
</dbReference>
<keyword evidence="4" id="KW-1185">Reference proteome</keyword>
<dbReference type="Gene3D" id="3.90.660.10">
    <property type="match status" value="1"/>
</dbReference>
<dbReference type="Gene3D" id="3.50.50.60">
    <property type="entry name" value="FAD/NAD(P)-binding domain"/>
    <property type="match status" value="1"/>
</dbReference>
<dbReference type="HOGENOM" id="CLU_004498_2_3_1"/>
<reference evidence="3" key="3">
    <citation type="submission" date="2020-05" db="UniProtKB">
        <authorList>
            <consortium name="EnsemblMetazoa"/>
        </authorList>
    </citation>
    <scope>IDENTIFICATION</scope>
    <source>
        <strain evidence="3">USDA</strain>
    </source>
</reference>
<dbReference type="OrthoDB" id="5046242at2759"/>
<name>E0VYB5_PEDHC</name>
<dbReference type="SUPFAM" id="SSF54373">
    <property type="entry name" value="FAD-linked reductases, C-terminal domain"/>
    <property type="match status" value="1"/>
</dbReference>
<reference evidence="2" key="1">
    <citation type="submission" date="2007-04" db="EMBL/GenBank/DDBJ databases">
        <title>Annotation of Pediculus humanus corporis strain USDA.</title>
        <authorList>
            <person name="Kirkness E."/>
            <person name="Hannick L."/>
            <person name="Hass B."/>
            <person name="Bruggner R."/>
            <person name="Lawson D."/>
            <person name="Bidwell S."/>
            <person name="Joardar V."/>
            <person name="Caler E."/>
            <person name="Walenz B."/>
            <person name="Inman J."/>
            <person name="Schobel S."/>
            <person name="Galinsky K."/>
            <person name="Amedeo P."/>
            <person name="Strausberg R."/>
        </authorList>
    </citation>
    <scope>NUCLEOTIDE SEQUENCE</scope>
    <source>
        <strain evidence="2">USDA</strain>
    </source>
</reference>
<dbReference type="PANTHER" id="PTHR10742:SF398">
    <property type="entry name" value="AMINE OXIDASE DOMAIN-CONTAINING PROTEIN-RELATED"/>
    <property type="match status" value="1"/>
</dbReference>
<dbReference type="RefSeq" id="XP_002431109.1">
    <property type="nucleotide sequence ID" value="XM_002431064.1"/>
</dbReference>
<protein>
    <submittedName>
        <fullName evidence="2 3">Putrescine oxidase, putative</fullName>
        <ecNumber evidence="2">1.4.3.10</ecNumber>
    </submittedName>
</protein>
<evidence type="ECO:0000313" key="2">
    <source>
        <dbReference type="EMBL" id="EEB18371.1"/>
    </source>
</evidence>
<dbReference type="InParanoid" id="E0VYB5"/>
<evidence type="ECO:0000313" key="4">
    <source>
        <dbReference type="Proteomes" id="UP000009046"/>
    </source>
</evidence>
<reference evidence="2" key="2">
    <citation type="submission" date="2007-04" db="EMBL/GenBank/DDBJ databases">
        <title>The genome of the human body louse.</title>
        <authorList>
            <consortium name="The Human Body Louse Genome Consortium"/>
            <person name="Kirkness E."/>
            <person name="Walenz B."/>
            <person name="Hass B."/>
            <person name="Bruggner R."/>
            <person name="Strausberg R."/>
        </authorList>
    </citation>
    <scope>NUCLEOTIDE SEQUENCE</scope>
    <source>
        <strain evidence="2">USDA</strain>
    </source>
</reference>
<feature type="domain" description="Amine oxidase" evidence="1">
    <location>
        <begin position="2"/>
        <end position="457"/>
    </location>
</feature>
<dbReference type="EC" id="1.4.3.10" evidence="2"/>
<accession>E0VYB5</accession>
<dbReference type="SUPFAM" id="SSF51905">
    <property type="entry name" value="FAD/NAD(P)-binding domain"/>
    <property type="match status" value="1"/>
</dbReference>
<organism>
    <name type="scientific">Pediculus humanus subsp. corporis</name>
    <name type="common">Body louse</name>
    <dbReference type="NCBI Taxonomy" id="121224"/>
    <lineage>
        <taxon>Eukaryota</taxon>
        <taxon>Metazoa</taxon>
        <taxon>Ecdysozoa</taxon>
        <taxon>Arthropoda</taxon>
        <taxon>Hexapoda</taxon>
        <taxon>Insecta</taxon>
        <taxon>Pterygota</taxon>
        <taxon>Neoptera</taxon>
        <taxon>Paraneoptera</taxon>
        <taxon>Psocodea</taxon>
        <taxon>Troctomorpha</taxon>
        <taxon>Phthiraptera</taxon>
        <taxon>Anoplura</taxon>
        <taxon>Pediculidae</taxon>
        <taxon>Pediculus</taxon>
    </lineage>
</organism>
<dbReference type="Proteomes" id="UP000009046">
    <property type="component" value="Unassembled WGS sequence"/>
</dbReference>
<dbReference type="KEGG" id="phu:Phum_PHUM512540"/>
<dbReference type="STRING" id="121224.E0VYB5"/>
<evidence type="ECO:0000259" key="1">
    <source>
        <dbReference type="Pfam" id="PF01593"/>
    </source>
</evidence>
<dbReference type="PANTHER" id="PTHR10742">
    <property type="entry name" value="FLAVIN MONOAMINE OXIDASE"/>
    <property type="match status" value="1"/>
</dbReference>